<name>G0N2J3_CAEBE</name>
<evidence type="ECO:0000313" key="2">
    <source>
        <dbReference type="EMBL" id="EGT50842.1"/>
    </source>
</evidence>
<feature type="region of interest" description="Disordered" evidence="1">
    <location>
        <begin position="25"/>
        <end position="50"/>
    </location>
</feature>
<dbReference type="InParanoid" id="G0N2J3"/>
<feature type="region of interest" description="Disordered" evidence="1">
    <location>
        <begin position="139"/>
        <end position="204"/>
    </location>
</feature>
<dbReference type="Proteomes" id="UP000008068">
    <property type="component" value="Unassembled WGS sequence"/>
</dbReference>
<organism evidence="3">
    <name type="scientific">Caenorhabditis brenneri</name>
    <name type="common">Nematode worm</name>
    <dbReference type="NCBI Taxonomy" id="135651"/>
    <lineage>
        <taxon>Eukaryota</taxon>
        <taxon>Metazoa</taxon>
        <taxon>Ecdysozoa</taxon>
        <taxon>Nematoda</taxon>
        <taxon>Chromadorea</taxon>
        <taxon>Rhabditida</taxon>
        <taxon>Rhabditina</taxon>
        <taxon>Rhabditomorpha</taxon>
        <taxon>Rhabditoidea</taxon>
        <taxon>Rhabditidae</taxon>
        <taxon>Peloderinae</taxon>
        <taxon>Caenorhabditis</taxon>
    </lineage>
</organism>
<keyword evidence="3" id="KW-1185">Reference proteome</keyword>
<evidence type="ECO:0000256" key="1">
    <source>
        <dbReference type="SAM" id="MobiDB-lite"/>
    </source>
</evidence>
<evidence type="ECO:0000313" key="3">
    <source>
        <dbReference type="Proteomes" id="UP000008068"/>
    </source>
</evidence>
<reference evidence="3" key="1">
    <citation type="submission" date="2011-07" db="EMBL/GenBank/DDBJ databases">
        <authorList>
            <consortium name="Caenorhabditis brenneri Sequencing and Analysis Consortium"/>
            <person name="Wilson R.K."/>
        </authorList>
    </citation>
    <scope>NUCLEOTIDE SEQUENCE [LARGE SCALE GENOMIC DNA]</scope>
    <source>
        <strain evidence="3">PB2801</strain>
    </source>
</reference>
<gene>
    <name evidence="2" type="ORF">CAEBREN_02283</name>
</gene>
<dbReference type="HOGENOM" id="CLU_1181111_0_0_1"/>
<dbReference type="EMBL" id="GL379830">
    <property type="protein sequence ID" value="EGT50842.1"/>
    <property type="molecule type" value="Genomic_DNA"/>
</dbReference>
<dbReference type="AlphaFoldDB" id="G0N2J3"/>
<feature type="compositionally biased region" description="Polar residues" evidence="1">
    <location>
        <begin position="139"/>
        <end position="149"/>
    </location>
</feature>
<protein>
    <submittedName>
        <fullName evidence="2">Uncharacterized protein</fullName>
    </submittedName>
</protein>
<accession>G0N2J3</accession>
<proteinExistence type="predicted"/>
<sequence length="235" mass="27003">MCDSGFRPFDLAAWDRYEPFKSEIHPEQVKETETTGLRDPNWESSDPNERSWNEELAHLDKLRNFLASDDTPMEQPEYWIEKMLRKPLKEEPENWREEMRAQDSPKKGPENASHKSVSQARHIPLLTKLLSEPNRLLNEQSSIEIGSQNKENKKASPKNSKNGKKENNRIPPMRRQQNVKEDGQPKKKRTRNLKTVQAEVKEDPATKDRIMKILKGAMGEAQPCSSGFGGFGGIP</sequence>
<feature type="compositionally biased region" description="Basic and acidic residues" evidence="1">
    <location>
        <begin position="85"/>
        <end position="113"/>
    </location>
</feature>
<feature type="region of interest" description="Disordered" evidence="1">
    <location>
        <begin position="85"/>
        <end position="126"/>
    </location>
</feature>